<dbReference type="Proteomes" id="UP000886819">
    <property type="component" value="Unassembled WGS sequence"/>
</dbReference>
<keyword evidence="5 6" id="KW-0694">RNA-binding</keyword>
<keyword evidence="1 6" id="KW-0819">tRNA processing</keyword>
<comment type="similarity">
    <text evidence="6">Belongs to the RnpA family.</text>
</comment>
<dbReference type="NCBIfam" id="TIGR00188">
    <property type="entry name" value="rnpA"/>
    <property type="match status" value="1"/>
</dbReference>
<dbReference type="PANTHER" id="PTHR33992:SF1">
    <property type="entry name" value="RIBONUCLEASE P PROTEIN COMPONENT"/>
    <property type="match status" value="1"/>
</dbReference>
<comment type="function">
    <text evidence="6">RNaseP catalyzes the removal of the 5'-leader sequence from pre-tRNA to produce the mature 5'-terminus. It can also cleave other RNA substrates such as 4.5S RNA. The protein component plays an auxiliary but essential role in vivo by binding to the 5'-leader sequence and broadening the substrate specificity of the ribozyme.</text>
</comment>
<proteinExistence type="inferred from homology"/>
<dbReference type="Gene3D" id="3.30.230.10">
    <property type="match status" value="1"/>
</dbReference>
<evidence type="ECO:0000256" key="2">
    <source>
        <dbReference type="ARBA" id="ARBA00022722"/>
    </source>
</evidence>
<dbReference type="HAMAP" id="MF_00227">
    <property type="entry name" value="RNase_P"/>
    <property type="match status" value="1"/>
</dbReference>
<sequence length="116" mass="13345">MQRAYRLRKNRQFQYVYRKGKSCACHELVLLHVRSARLQAGFSVSRKIGNSVVRNRVKRRLREQFRALLPLLKPGLYVVVAREAAAEADSHALGASLLSLCRRQKLLRTQSVCKPQ</sequence>
<keyword evidence="4 6" id="KW-0378">Hydrolase</keyword>
<comment type="subunit">
    <text evidence="6">Consists of a catalytic RNA component (M1 or rnpB) and a protein subunit.</text>
</comment>
<dbReference type="InterPro" id="IPR000100">
    <property type="entry name" value="RNase_P"/>
</dbReference>
<keyword evidence="2 6" id="KW-0540">Nuclease</keyword>
<organism evidence="8 9">
    <name type="scientific">Candidatus Avichristensenella intestinipullorum</name>
    <dbReference type="NCBI Taxonomy" id="2840693"/>
    <lineage>
        <taxon>Bacteria</taxon>
        <taxon>Bacillati</taxon>
        <taxon>Bacillota</taxon>
        <taxon>Clostridia</taxon>
        <taxon>Candidatus Avichristensenella</taxon>
    </lineage>
</organism>
<dbReference type="EC" id="3.1.26.5" evidence="6 7"/>
<evidence type="ECO:0000256" key="6">
    <source>
        <dbReference type="HAMAP-Rule" id="MF_00227"/>
    </source>
</evidence>
<dbReference type="PANTHER" id="PTHR33992">
    <property type="entry name" value="RIBONUCLEASE P PROTEIN COMPONENT"/>
    <property type="match status" value="1"/>
</dbReference>
<dbReference type="GO" id="GO:0042781">
    <property type="term" value="F:3'-tRNA processing endoribonuclease activity"/>
    <property type="evidence" value="ECO:0007669"/>
    <property type="project" value="TreeGrafter"/>
</dbReference>
<dbReference type="InterPro" id="IPR014721">
    <property type="entry name" value="Ribsml_uS5_D2-typ_fold_subgr"/>
</dbReference>
<protein>
    <recommendedName>
        <fullName evidence="6 7">Ribonuclease P protein component</fullName>
        <shortName evidence="6">RNase P protein</shortName>
        <shortName evidence="6">RNaseP protein</shortName>
        <ecNumber evidence="6 7">3.1.26.5</ecNumber>
    </recommendedName>
    <alternativeName>
        <fullName evidence="6">Protein C5</fullName>
    </alternativeName>
</protein>
<gene>
    <name evidence="6 8" type="primary">rnpA</name>
    <name evidence="8" type="ORF">IAA66_02090</name>
</gene>
<reference evidence="8" key="1">
    <citation type="submission" date="2020-10" db="EMBL/GenBank/DDBJ databases">
        <authorList>
            <person name="Gilroy R."/>
        </authorList>
    </citation>
    <scope>NUCLEOTIDE SEQUENCE</scope>
    <source>
        <strain evidence="8">ChiHile30-977</strain>
    </source>
</reference>
<dbReference type="GO" id="GO:0030677">
    <property type="term" value="C:ribonuclease P complex"/>
    <property type="evidence" value="ECO:0007669"/>
    <property type="project" value="TreeGrafter"/>
</dbReference>
<evidence type="ECO:0000256" key="1">
    <source>
        <dbReference type="ARBA" id="ARBA00022694"/>
    </source>
</evidence>
<reference evidence="8" key="2">
    <citation type="journal article" date="2021" name="PeerJ">
        <title>Extensive microbial diversity within the chicken gut microbiome revealed by metagenomics and culture.</title>
        <authorList>
            <person name="Gilroy R."/>
            <person name="Ravi A."/>
            <person name="Getino M."/>
            <person name="Pursley I."/>
            <person name="Horton D.L."/>
            <person name="Alikhan N.F."/>
            <person name="Baker D."/>
            <person name="Gharbi K."/>
            <person name="Hall N."/>
            <person name="Watson M."/>
            <person name="Adriaenssens E.M."/>
            <person name="Foster-Nyarko E."/>
            <person name="Jarju S."/>
            <person name="Secka A."/>
            <person name="Antonio M."/>
            <person name="Oren A."/>
            <person name="Chaudhuri R.R."/>
            <person name="La Ragione R."/>
            <person name="Hildebrand F."/>
            <person name="Pallen M.J."/>
        </authorList>
    </citation>
    <scope>NUCLEOTIDE SEQUENCE</scope>
    <source>
        <strain evidence="8">ChiHile30-977</strain>
    </source>
</reference>
<keyword evidence="3 6" id="KW-0255">Endonuclease</keyword>
<dbReference type="GO" id="GO:0001682">
    <property type="term" value="P:tRNA 5'-leader removal"/>
    <property type="evidence" value="ECO:0007669"/>
    <property type="project" value="UniProtKB-UniRule"/>
</dbReference>
<name>A0A9D0YUS4_9FIRM</name>
<dbReference type="GO" id="GO:0004526">
    <property type="term" value="F:ribonuclease P activity"/>
    <property type="evidence" value="ECO:0007669"/>
    <property type="project" value="UniProtKB-UniRule"/>
</dbReference>
<evidence type="ECO:0000256" key="5">
    <source>
        <dbReference type="ARBA" id="ARBA00022884"/>
    </source>
</evidence>
<dbReference type="SUPFAM" id="SSF54211">
    <property type="entry name" value="Ribosomal protein S5 domain 2-like"/>
    <property type="match status" value="1"/>
</dbReference>
<dbReference type="EMBL" id="DVFI01000028">
    <property type="protein sequence ID" value="HIQ62363.1"/>
    <property type="molecule type" value="Genomic_DNA"/>
</dbReference>
<evidence type="ECO:0000256" key="3">
    <source>
        <dbReference type="ARBA" id="ARBA00022759"/>
    </source>
</evidence>
<evidence type="ECO:0000256" key="4">
    <source>
        <dbReference type="ARBA" id="ARBA00022801"/>
    </source>
</evidence>
<dbReference type="InterPro" id="IPR020568">
    <property type="entry name" value="Ribosomal_Su5_D2-typ_SF"/>
</dbReference>
<evidence type="ECO:0000313" key="9">
    <source>
        <dbReference type="Proteomes" id="UP000886819"/>
    </source>
</evidence>
<accession>A0A9D0YUS4</accession>
<dbReference type="GO" id="GO:0000049">
    <property type="term" value="F:tRNA binding"/>
    <property type="evidence" value="ECO:0007669"/>
    <property type="project" value="UniProtKB-UniRule"/>
</dbReference>
<dbReference type="Pfam" id="PF00825">
    <property type="entry name" value="Ribonuclease_P"/>
    <property type="match status" value="1"/>
</dbReference>
<dbReference type="AlphaFoldDB" id="A0A9D0YUS4"/>
<comment type="catalytic activity">
    <reaction evidence="6">
        <text>Endonucleolytic cleavage of RNA, removing 5'-extranucleotides from tRNA precursor.</text>
        <dbReference type="EC" id="3.1.26.5"/>
    </reaction>
</comment>
<comment type="caution">
    <text evidence="8">The sequence shown here is derived from an EMBL/GenBank/DDBJ whole genome shotgun (WGS) entry which is preliminary data.</text>
</comment>
<evidence type="ECO:0000256" key="7">
    <source>
        <dbReference type="NCBIfam" id="TIGR00188"/>
    </source>
</evidence>
<evidence type="ECO:0000313" key="8">
    <source>
        <dbReference type="EMBL" id="HIQ62363.1"/>
    </source>
</evidence>